<organism evidence="2 3">
    <name type="scientific">Acidovorax bellezanensis</name>
    <dbReference type="NCBI Taxonomy" id="2976702"/>
    <lineage>
        <taxon>Bacteria</taxon>
        <taxon>Pseudomonadati</taxon>
        <taxon>Pseudomonadota</taxon>
        <taxon>Betaproteobacteria</taxon>
        <taxon>Burkholderiales</taxon>
        <taxon>Comamonadaceae</taxon>
        <taxon>Acidovorax</taxon>
    </lineage>
</organism>
<sequence>MNSHQVSDETKIRVFTQMKDAWEAKDWRACADLMAEQGVLHSVMLTPCVGRENFYERIKSTERPNKIVKLHILKIGVSGGTLFVEREDEIIIDGQSKKIPTVGIIDFSGDKISHWKEYYDRATMLNAIQELGPH</sequence>
<reference evidence="2 3" key="1">
    <citation type="submission" date="2022-09" db="EMBL/GenBank/DDBJ databases">
        <title>Draft genome of isolate Be4.</title>
        <authorList>
            <person name="Sanchez-Castro I."/>
            <person name="Martinez-Rodriguez P."/>
            <person name="Descostes M."/>
            <person name="Merroun M."/>
        </authorList>
    </citation>
    <scope>NUCLEOTIDE SEQUENCE [LARGE SCALE GENOMIC DNA]</scope>
    <source>
        <strain evidence="2 3">Be4</strain>
    </source>
</reference>
<evidence type="ECO:0000313" key="3">
    <source>
        <dbReference type="Proteomes" id="UP001525968"/>
    </source>
</evidence>
<evidence type="ECO:0000313" key="2">
    <source>
        <dbReference type="EMBL" id="MCT9812763.1"/>
    </source>
</evidence>
<feature type="domain" description="Limonene-1,2-epoxide hydrolase" evidence="1">
    <location>
        <begin position="11"/>
        <end position="128"/>
    </location>
</feature>
<accession>A0ABT2PRB8</accession>
<dbReference type="EMBL" id="JAODYH010000012">
    <property type="protein sequence ID" value="MCT9812763.1"/>
    <property type="molecule type" value="Genomic_DNA"/>
</dbReference>
<dbReference type="Proteomes" id="UP001525968">
    <property type="component" value="Unassembled WGS sequence"/>
</dbReference>
<proteinExistence type="predicted"/>
<name>A0ABT2PRB8_9BURK</name>
<dbReference type="Gene3D" id="3.10.450.50">
    <property type="match status" value="1"/>
</dbReference>
<dbReference type="InterPro" id="IPR013100">
    <property type="entry name" value="LEH"/>
</dbReference>
<keyword evidence="3" id="KW-1185">Reference proteome</keyword>
<evidence type="ECO:0000259" key="1">
    <source>
        <dbReference type="Pfam" id="PF07858"/>
    </source>
</evidence>
<dbReference type="InterPro" id="IPR032710">
    <property type="entry name" value="NTF2-like_dom_sf"/>
</dbReference>
<protein>
    <submittedName>
        <fullName evidence="2">Nuclear transport factor 2 family protein</fullName>
    </submittedName>
</protein>
<comment type="caution">
    <text evidence="2">The sequence shown here is derived from an EMBL/GenBank/DDBJ whole genome shotgun (WGS) entry which is preliminary data.</text>
</comment>
<dbReference type="SUPFAM" id="SSF54427">
    <property type="entry name" value="NTF2-like"/>
    <property type="match status" value="1"/>
</dbReference>
<dbReference type="Pfam" id="PF07858">
    <property type="entry name" value="LEH"/>
    <property type="match status" value="1"/>
</dbReference>
<gene>
    <name evidence="2" type="ORF">N0K08_19195</name>
</gene>
<dbReference type="RefSeq" id="WP_261502007.1">
    <property type="nucleotide sequence ID" value="NZ_JAODYH010000012.1"/>
</dbReference>